<keyword evidence="5" id="KW-0539">Nucleus</keyword>
<evidence type="ECO:0000256" key="1">
    <source>
        <dbReference type="ARBA" id="ARBA00004123"/>
    </source>
</evidence>
<dbReference type="Proteomes" id="UP000750334">
    <property type="component" value="Unassembled WGS sequence"/>
</dbReference>
<dbReference type="Gene3D" id="6.10.20.40">
    <property type="entry name" value="TEA/ATTS domain"/>
    <property type="match status" value="1"/>
</dbReference>
<evidence type="ECO:0000256" key="3">
    <source>
        <dbReference type="ARBA" id="ARBA00023015"/>
    </source>
</evidence>
<comment type="caution">
    <text evidence="9">The sequence shown here is derived from an EMBL/GenBank/DDBJ whole genome shotgun (WGS) entry which is preliminary data.</text>
</comment>
<feature type="region of interest" description="Disordered" evidence="7">
    <location>
        <begin position="405"/>
        <end position="425"/>
    </location>
</feature>
<protein>
    <recommendedName>
        <fullName evidence="8">TEA domain-containing protein</fullName>
    </recommendedName>
</protein>
<dbReference type="Pfam" id="PF01285">
    <property type="entry name" value="TEA"/>
    <property type="match status" value="1"/>
</dbReference>
<comment type="subcellular location">
    <subcellularLocation>
        <location evidence="1">Nucleus</location>
    </subcellularLocation>
</comment>
<evidence type="ECO:0000259" key="8">
    <source>
        <dbReference type="PROSITE" id="PS51088"/>
    </source>
</evidence>
<dbReference type="GO" id="GO:0005667">
    <property type="term" value="C:transcription regulator complex"/>
    <property type="evidence" value="ECO:0007669"/>
    <property type="project" value="TreeGrafter"/>
</dbReference>
<dbReference type="EMBL" id="PUHR01000205">
    <property type="protein sequence ID" value="KAG0658742.1"/>
    <property type="molecule type" value="Genomic_DNA"/>
</dbReference>
<feature type="compositionally biased region" description="Polar residues" evidence="7">
    <location>
        <begin position="625"/>
        <end position="640"/>
    </location>
</feature>
<dbReference type="PROSITE" id="PS00554">
    <property type="entry name" value="TEA_1"/>
    <property type="match status" value="1"/>
</dbReference>
<evidence type="ECO:0000256" key="5">
    <source>
        <dbReference type="ARBA" id="ARBA00023242"/>
    </source>
</evidence>
<accession>A0A9P6W0E2</accession>
<dbReference type="PANTHER" id="PTHR11834:SF0">
    <property type="entry name" value="PROTEIN SCALLOPED"/>
    <property type="match status" value="1"/>
</dbReference>
<evidence type="ECO:0000256" key="2">
    <source>
        <dbReference type="ARBA" id="ARBA00008421"/>
    </source>
</evidence>
<feature type="compositionally biased region" description="Polar residues" evidence="7">
    <location>
        <begin position="405"/>
        <end position="414"/>
    </location>
</feature>
<dbReference type="InterPro" id="IPR050937">
    <property type="entry name" value="TEC1_TEAD_TF"/>
</dbReference>
<keyword evidence="4" id="KW-0804">Transcription</keyword>
<evidence type="ECO:0000313" key="9">
    <source>
        <dbReference type="EMBL" id="KAG0658742.1"/>
    </source>
</evidence>
<proteinExistence type="inferred from homology"/>
<dbReference type="OrthoDB" id="10006572at2759"/>
<feature type="domain" description="TEA" evidence="8">
    <location>
        <begin position="175"/>
        <end position="249"/>
    </location>
</feature>
<sequence>MSHDNSEQLLETENNTYPLSKKRKFFDVSSSRSSSLNPTLSRVFDVYVNNNDSPQNLQLLDIFSDEMKSKQAINDPTVSTTLTTAKSDKGLPELEENSLLGSDKLPKQDQLQTTVSEEPKKINIPEDVQSQKEMQISDKLAASTESSTVKVTHKELATMAPEVSQQQTQPQALYLKDGYDKWSNNVEEVFIRALRLVMKNGTSKIKLREKNYGRNELISLYIKYYTGEFRTKKQISSHIQVWKKAILNKVSNNIPLTGMDQELLALIEEGAPQTEESTKLFYETFDAILGRLKPSNEGYDYVPVQSANAPKNTYGAIPYSTYPVSNHNVLNYPSLITPKSAPNSTGTHTDNLAYNTLDQHHFQNMNTHPITPLDYAKSLYGDMKSYKCVPAKIEDDSYTSFLKDMTSSNRTDSPTVRDDKTNSNNSAISRVHSDVVIKNAEKVKADQRRLIEELNRKSKTAANIELPGISNRSVSNNSFYDRLPYTQEEIPLIQKDWANPQDSTMSMYMMPSSQGQGPMQTQLQRNISGNSLQYGQDLAPHYLQSQVQAQSQQTIYPGQYLVPISQQQQQQQQLQSQQGLSMSKMSPQAGLISYPQQTGSQAYNQMSAPPSSVYYYPRHTYIPPSNNYPNGPFRSNQSIPYNDLPFEQFPTGSQEFE</sequence>
<dbReference type="GO" id="GO:0000978">
    <property type="term" value="F:RNA polymerase II cis-regulatory region sequence-specific DNA binding"/>
    <property type="evidence" value="ECO:0007669"/>
    <property type="project" value="TreeGrafter"/>
</dbReference>
<evidence type="ECO:0000256" key="6">
    <source>
        <dbReference type="PROSITE-ProRule" id="PRU00505"/>
    </source>
</evidence>
<dbReference type="AlphaFoldDB" id="A0A9P6W0E2"/>
<feature type="region of interest" description="Disordered" evidence="7">
    <location>
        <begin position="111"/>
        <end position="135"/>
    </location>
</feature>
<feature type="DNA-binding region" description="TEA" evidence="6">
    <location>
        <begin position="175"/>
        <end position="249"/>
    </location>
</feature>
<reference evidence="9 10" key="1">
    <citation type="submission" date="2020-11" db="EMBL/GenBank/DDBJ databases">
        <title>Kefir isolates.</title>
        <authorList>
            <person name="Marcisauskas S."/>
            <person name="Kim Y."/>
            <person name="Blasche S."/>
        </authorList>
    </citation>
    <scope>NUCLEOTIDE SEQUENCE [LARGE SCALE GENOMIC DNA]</scope>
    <source>
        <strain evidence="9 10">OG2</strain>
    </source>
</reference>
<dbReference type="PROSITE" id="PS51088">
    <property type="entry name" value="TEA_2"/>
    <property type="match status" value="1"/>
</dbReference>
<evidence type="ECO:0000256" key="4">
    <source>
        <dbReference type="ARBA" id="ARBA00023163"/>
    </source>
</evidence>
<dbReference type="InterPro" id="IPR038096">
    <property type="entry name" value="TEA/ATTS_sf"/>
</dbReference>
<keyword evidence="10" id="KW-1185">Reference proteome</keyword>
<dbReference type="GO" id="GO:0005634">
    <property type="term" value="C:nucleus"/>
    <property type="evidence" value="ECO:0007669"/>
    <property type="project" value="UniProtKB-SubCell"/>
</dbReference>
<dbReference type="PRINTS" id="PR00065">
    <property type="entry name" value="TEADOMAIN"/>
</dbReference>
<name>A0A9P6W0E2_MAUEX</name>
<comment type="similarity">
    <text evidence="2">Belongs to the TEC1 family.</text>
</comment>
<dbReference type="InterPro" id="IPR000818">
    <property type="entry name" value="TEA/ATTS_dom"/>
</dbReference>
<organism evidence="9 10">
    <name type="scientific">Maudiozyma exigua</name>
    <name type="common">Yeast</name>
    <name type="synonym">Kazachstania exigua</name>
    <dbReference type="NCBI Taxonomy" id="34358"/>
    <lineage>
        <taxon>Eukaryota</taxon>
        <taxon>Fungi</taxon>
        <taxon>Dikarya</taxon>
        <taxon>Ascomycota</taxon>
        <taxon>Saccharomycotina</taxon>
        <taxon>Saccharomycetes</taxon>
        <taxon>Saccharomycetales</taxon>
        <taxon>Saccharomycetaceae</taxon>
        <taxon>Maudiozyma</taxon>
    </lineage>
</organism>
<dbReference type="PANTHER" id="PTHR11834">
    <property type="entry name" value="TRANSCRIPTIONAL ENHANCER FACTOR TEF RELATED"/>
    <property type="match status" value="1"/>
</dbReference>
<evidence type="ECO:0000256" key="7">
    <source>
        <dbReference type="SAM" id="MobiDB-lite"/>
    </source>
</evidence>
<feature type="region of interest" description="Disordered" evidence="7">
    <location>
        <begin position="625"/>
        <end position="657"/>
    </location>
</feature>
<dbReference type="GO" id="GO:0000981">
    <property type="term" value="F:DNA-binding transcription factor activity, RNA polymerase II-specific"/>
    <property type="evidence" value="ECO:0007669"/>
    <property type="project" value="TreeGrafter"/>
</dbReference>
<dbReference type="SMART" id="SM00426">
    <property type="entry name" value="TEA"/>
    <property type="match status" value="1"/>
</dbReference>
<gene>
    <name evidence="9" type="ORF">C6P45_002074</name>
</gene>
<keyword evidence="3" id="KW-0805">Transcription regulation</keyword>
<evidence type="ECO:0000313" key="10">
    <source>
        <dbReference type="Proteomes" id="UP000750334"/>
    </source>
</evidence>